<accession>A0A2T5FZA1</accession>
<dbReference type="AlphaFoldDB" id="A0A2T5FZA1"/>
<evidence type="ECO:0000313" key="2">
    <source>
        <dbReference type="EMBL" id="PTQ12024.1"/>
    </source>
</evidence>
<protein>
    <submittedName>
        <fullName evidence="2">Uncharacterized protein</fullName>
    </submittedName>
</protein>
<organism evidence="2 3">
    <name type="scientific">Sphingomonas oleivorans</name>
    <dbReference type="NCBI Taxonomy" id="1735121"/>
    <lineage>
        <taxon>Bacteria</taxon>
        <taxon>Pseudomonadati</taxon>
        <taxon>Pseudomonadota</taxon>
        <taxon>Alphaproteobacteria</taxon>
        <taxon>Sphingomonadales</taxon>
        <taxon>Sphingomonadaceae</taxon>
        <taxon>Sphingomonas</taxon>
    </lineage>
</organism>
<keyword evidence="1" id="KW-0472">Membrane</keyword>
<evidence type="ECO:0000256" key="1">
    <source>
        <dbReference type="SAM" id="Phobius"/>
    </source>
</evidence>
<reference evidence="2 3" key="1">
    <citation type="submission" date="2017-09" db="EMBL/GenBank/DDBJ databases">
        <title>Sphingomonas panjinensis sp.nov., isolated from oil-contaminated soil.</title>
        <authorList>
            <person name="Wang L."/>
            <person name="Chen L."/>
        </authorList>
    </citation>
    <scope>NUCLEOTIDE SEQUENCE [LARGE SCALE GENOMIC DNA]</scope>
    <source>
        <strain evidence="2 3">FW-11</strain>
    </source>
</reference>
<evidence type="ECO:0000313" key="3">
    <source>
        <dbReference type="Proteomes" id="UP000244162"/>
    </source>
</evidence>
<feature type="transmembrane region" description="Helical" evidence="1">
    <location>
        <begin position="80"/>
        <end position="102"/>
    </location>
</feature>
<keyword evidence="3" id="KW-1185">Reference proteome</keyword>
<name>A0A2T5FZA1_9SPHN</name>
<comment type="caution">
    <text evidence="2">The sequence shown here is derived from an EMBL/GenBank/DDBJ whole genome shotgun (WGS) entry which is preliminary data.</text>
</comment>
<gene>
    <name evidence="2" type="ORF">CLG96_05440</name>
</gene>
<proteinExistence type="predicted"/>
<dbReference type="EMBL" id="NWBU01000005">
    <property type="protein sequence ID" value="PTQ12024.1"/>
    <property type="molecule type" value="Genomic_DNA"/>
</dbReference>
<keyword evidence="1" id="KW-0812">Transmembrane</keyword>
<keyword evidence="1" id="KW-1133">Transmembrane helix</keyword>
<feature type="transmembrane region" description="Helical" evidence="1">
    <location>
        <begin position="122"/>
        <end position="139"/>
    </location>
</feature>
<dbReference type="Proteomes" id="UP000244162">
    <property type="component" value="Unassembled WGS sequence"/>
</dbReference>
<sequence length="148" mass="16331">MIERYLKRLGFWLPVGKRREIVMELRGVLLDRVEAAEAAQGRALTEAETRRILDEFGPAMLVAARYLQGPPVISGMLAFIYWRVLAIAFTAIVTVQLILIGVHITSGSGFGPLLRDAANRTLIGLLLGFFCVTASFMIIERCGGRRPG</sequence>